<name>A0AAQ3MT92_VIGMU</name>
<keyword evidence="3" id="KW-1185">Reference proteome</keyword>
<evidence type="ECO:0000256" key="1">
    <source>
        <dbReference type="SAM" id="MobiDB-lite"/>
    </source>
</evidence>
<accession>A0AAQ3MT92</accession>
<reference evidence="2 3" key="1">
    <citation type="journal article" date="2023" name="Life. Sci Alliance">
        <title>Evolutionary insights into 3D genome organization and epigenetic landscape of Vigna mungo.</title>
        <authorList>
            <person name="Junaid A."/>
            <person name="Singh B."/>
            <person name="Bhatia S."/>
        </authorList>
    </citation>
    <scope>NUCLEOTIDE SEQUENCE [LARGE SCALE GENOMIC DNA]</scope>
    <source>
        <strain evidence="2">Urdbean</strain>
    </source>
</reference>
<feature type="region of interest" description="Disordered" evidence="1">
    <location>
        <begin position="29"/>
        <end position="48"/>
    </location>
</feature>
<proteinExistence type="predicted"/>
<protein>
    <submittedName>
        <fullName evidence="2">Uncharacterized protein</fullName>
    </submittedName>
</protein>
<evidence type="ECO:0000313" key="3">
    <source>
        <dbReference type="Proteomes" id="UP001374535"/>
    </source>
</evidence>
<evidence type="ECO:0000313" key="2">
    <source>
        <dbReference type="EMBL" id="WVY96239.1"/>
    </source>
</evidence>
<dbReference type="AlphaFoldDB" id="A0AAQ3MT92"/>
<organism evidence="2 3">
    <name type="scientific">Vigna mungo</name>
    <name type="common">Black gram</name>
    <name type="synonym">Phaseolus mungo</name>
    <dbReference type="NCBI Taxonomy" id="3915"/>
    <lineage>
        <taxon>Eukaryota</taxon>
        <taxon>Viridiplantae</taxon>
        <taxon>Streptophyta</taxon>
        <taxon>Embryophyta</taxon>
        <taxon>Tracheophyta</taxon>
        <taxon>Spermatophyta</taxon>
        <taxon>Magnoliopsida</taxon>
        <taxon>eudicotyledons</taxon>
        <taxon>Gunneridae</taxon>
        <taxon>Pentapetalae</taxon>
        <taxon>rosids</taxon>
        <taxon>fabids</taxon>
        <taxon>Fabales</taxon>
        <taxon>Fabaceae</taxon>
        <taxon>Papilionoideae</taxon>
        <taxon>50 kb inversion clade</taxon>
        <taxon>NPAAA clade</taxon>
        <taxon>indigoferoid/millettioid clade</taxon>
        <taxon>Phaseoleae</taxon>
        <taxon>Vigna</taxon>
    </lineage>
</organism>
<dbReference type="Proteomes" id="UP001374535">
    <property type="component" value="Chromosome 9"/>
</dbReference>
<gene>
    <name evidence="2" type="ORF">V8G54_028390</name>
</gene>
<sequence>MLQRGLLPSIYSCLQCWETINKYYQEKRKKDKKMKNSALHSEETQEITKTLSSPLSPLVMRVSESRYVTSNSPLPVLEEGLNASGIRGTSNCGNCSKFPVVFTVVFSNIIFTFEDPGTFAKPQNIKSS</sequence>
<dbReference type="EMBL" id="CP144692">
    <property type="protein sequence ID" value="WVY96239.1"/>
    <property type="molecule type" value="Genomic_DNA"/>
</dbReference>